<keyword evidence="4 8" id="KW-0547">Nucleotide-binding</keyword>
<dbReference type="HAMAP" id="MF_00420">
    <property type="entry name" value="PurL_2"/>
    <property type="match status" value="1"/>
</dbReference>
<feature type="binding site" evidence="8">
    <location>
        <position position="97"/>
    </location>
    <ligand>
        <name>Mg(2+)</name>
        <dbReference type="ChEBI" id="CHEBI:18420"/>
        <label>1</label>
    </ligand>
</feature>
<evidence type="ECO:0000256" key="5">
    <source>
        <dbReference type="ARBA" id="ARBA00022755"/>
    </source>
</evidence>
<evidence type="ECO:0000313" key="12">
    <source>
        <dbReference type="EMBL" id="MBB1098110.1"/>
    </source>
</evidence>
<dbReference type="SUPFAM" id="SSF55326">
    <property type="entry name" value="PurM N-terminal domain-like"/>
    <property type="match status" value="2"/>
</dbReference>
<dbReference type="NCBIfam" id="TIGR01736">
    <property type="entry name" value="FGAM_synth_II"/>
    <property type="match status" value="1"/>
</dbReference>
<dbReference type="PANTHER" id="PTHR43555">
    <property type="entry name" value="PHOSPHORIBOSYLFORMYLGLYCINAMIDINE SYNTHASE SUBUNIT PURL"/>
    <property type="match status" value="1"/>
</dbReference>
<comment type="function">
    <text evidence="8">Part of the phosphoribosylformylglycinamidine synthase complex involved in the purines biosynthetic pathway. Catalyzes the ATP-dependent conversion of formylglycinamide ribonucleotide (FGAR) and glutamine to yield formylglycinamidine ribonucleotide (FGAM) and glutamate. The FGAM synthase complex is composed of three subunits. PurQ produces an ammonia molecule by converting glutamine to glutamate. PurL transfers the ammonia molecule to FGAR to form FGAM in an ATP-dependent manner. PurS interacts with PurQ and PurL and is thought to assist in the transfer of the ammonia molecule from PurQ to PurL.</text>
</comment>
<evidence type="ECO:0000259" key="10">
    <source>
        <dbReference type="Pfam" id="PF02769"/>
    </source>
</evidence>
<dbReference type="FunFam" id="3.30.1330.10:FF:000004">
    <property type="entry name" value="Phosphoribosylformylglycinamidine synthase subunit PurL"/>
    <property type="match status" value="1"/>
</dbReference>
<dbReference type="Gene3D" id="3.30.1330.10">
    <property type="entry name" value="PurM-like, N-terminal domain"/>
    <property type="match status" value="2"/>
</dbReference>
<comment type="caution">
    <text evidence="12">The sequence shown here is derived from an EMBL/GenBank/DDBJ whole genome shotgun (WGS) entry which is preliminary data.</text>
</comment>
<dbReference type="AlphaFoldDB" id="A0A7W3UN25"/>
<gene>
    <name evidence="8 12" type="primary">purL</name>
    <name evidence="12" type="ORF">H5S09_09190</name>
</gene>
<feature type="binding site" evidence="8">
    <location>
        <position position="120"/>
    </location>
    <ligand>
        <name>substrate</name>
    </ligand>
</feature>
<feature type="binding site" evidence="8">
    <location>
        <position position="539"/>
    </location>
    <ligand>
        <name>Mg(2+)</name>
        <dbReference type="ChEBI" id="CHEBI:18420"/>
        <label>1</label>
    </ligand>
</feature>
<feature type="domain" description="PurM-like C-terminal" evidence="10">
    <location>
        <begin position="576"/>
        <end position="708"/>
    </location>
</feature>
<sequence length="742" mass="81264">MKQAMTPQEIKEKKPYLDWSLSEAEYDYIRTQLLGRLPNYTETGLFAAMWSEHCSYKKSKPVLRLFPNKNERVLQGPGEGAGVVDVDDGQAVVFKAESHNHPTTVEPYQGAATGVGGILRDIFSMGARPIASLDSLHFGELDNVQMKMKVKNTVRGIGDYGNCMGIPTVAGETTFDPCYQGNILCNAMSVGLMEQKDIQQGTATGIGNAVMYVGAKTGRDGIHGATFASADFSDERATQRSAVQVGDPFMEKLLLEACLDLITNHSDWLVGIQDMGAAGIVSSSAEMASEGKSGMELNLDLVPQREPDMSAYEIMLSESQERMLLCVKKGHEDDVKKIFDLYDLEAVTIGRITEGRDYVLFHDGEEVCHIPVSNLTDDVLEEESIERKPVRIEEAEHKGAWQPQVSNVEMTLCRLLRQPTIADKSMFYQQYDSQVRTCTVTGPGSDAGIIRIRGTKKGLAMTTDGNSRFVYLNPEVGGQIAVTEAAANIIASGAQPLAITDCLNYGDPNDPEIFWELHQSVQGMADACREFNTPVISGNVSLYNENNGKAIHPTPMVGMVGLIKNIDQVVPSRAQQPGDAVYLIGKTGDDYAGTELQKMMTGDISGVVKPFDFHHVHQYMQHLLSAMQDSLVTSAHDISEGGLGVALAEMLFGTDLGFDLNLSWMTGEQFFSETPGRFVVTVPHEKRDKFEQQLGNDATLIGEVTNSHWLTADLAMVSLNSNIGALQKEWEEAIPCLMKSKD</sequence>
<comment type="similarity">
    <text evidence="8">Belongs to the FGAMS family.</text>
</comment>
<evidence type="ECO:0000259" key="9">
    <source>
        <dbReference type="Pfam" id="PF00586"/>
    </source>
</evidence>
<keyword evidence="1 8" id="KW-0963">Cytoplasm</keyword>
<feature type="binding site" evidence="8">
    <location>
        <position position="541"/>
    </location>
    <ligand>
        <name>substrate</name>
    </ligand>
</feature>
<evidence type="ECO:0000256" key="4">
    <source>
        <dbReference type="ARBA" id="ARBA00022741"/>
    </source>
</evidence>
<dbReference type="UniPathway" id="UPA00074">
    <property type="reaction ID" value="UER00128"/>
</dbReference>
<keyword evidence="7 8" id="KW-0460">Magnesium</keyword>
<dbReference type="InterPro" id="IPR010918">
    <property type="entry name" value="PurM-like_C_dom"/>
</dbReference>
<keyword evidence="2 8" id="KW-0436">Ligase</keyword>
<dbReference type="Gene3D" id="3.90.650.10">
    <property type="entry name" value="PurM-like C-terminal domain"/>
    <property type="match status" value="2"/>
</dbReference>
<protein>
    <recommendedName>
        <fullName evidence="8">Phosphoribosylformylglycinamidine synthase subunit PurL</fullName>
        <shortName evidence="8">FGAM synthase</shortName>
        <ecNumber evidence="8">6.3.5.3</ecNumber>
    </recommendedName>
    <alternativeName>
        <fullName evidence="8">Formylglycinamide ribonucleotide amidotransferase subunit II</fullName>
        <shortName evidence="8">FGAR amidotransferase II</shortName>
        <shortName evidence="8">FGAR-AT II</shortName>
    </alternativeName>
    <alternativeName>
        <fullName evidence="8">Glutamine amidotransferase PurL</fullName>
    </alternativeName>
    <alternativeName>
        <fullName evidence="8">Phosphoribosylformylglycinamidine synthase subunit II</fullName>
    </alternativeName>
</protein>
<dbReference type="InterPro" id="IPR036676">
    <property type="entry name" value="PurM-like_C_sf"/>
</dbReference>
<dbReference type="GO" id="GO:0005524">
    <property type="term" value="F:ATP binding"/>
    <property type="evidence" value="ECO:0007669"/>
    <property type="project" value="UniProtKB-UniRule"/>
</dbReference>
<evidence type="ECO:0000256" key="3">
    <source>
        <dbReference type="ARBA" id="ARBA00022723"/>
    </source>
</evidence>
<feature type="binding site" evidence="8">
    <location>
        <position position="244"/>
    </location>
    <ligand>
        <name>substrate</name>
    </ligand>
</feature>
<keyword evidence="13" id="KW-1185">Reference proteome</keyword>
<dbReference type="EC" id="6.3.5.3" evidence="8"/>
<feature type="active site" description="Proton acceptor" evidence="8">
    <location>
        <position position="99"/>
    </location>
</feature>
<evidence type="ECO:0000256" key="2">
    <source>
        <dbReference type="ARBA" id="ARBA00022598"/>
    </source>
</evidence>
<feature type="domain" description="PurM-like N-terminal" evidence="9">
    <location>
        <begin position="78"/>
        <end position="193"/>
    </location>
</feature>
<feature type="binding site" evidence="8">
    <location>
        <begin position="98"/>
        <end position="101"/>
    </location>
    <ligand>
        <name>substrate</name>
    </ligand>
</feature>
<dbReference type="Pfam" id="PF02769">
    <property type="entry name" value="AIRS_C"/>
    <property type="match status" value="2"/>
</dbReference>
<feature type="binding site" evidence="8">
    <location>
        <position position="501"/>
    </location>
    <ligand>
        <name>ATP</name>
        <dbReference type="ChEBI" id="CHEBI:30616"/>
    </ligand>
</feature>
<dbReference type="NCBIfam" id="NF002290">
    <property type="entry name" value="PRK01213.1"/>
    <property type="match status" value="1"/>
</dbReference>
<feature type="binding site" evidence="8">
    <location>
        <position position="56"/>
    </location>
    <ligand>
        <name>ATP</name>
        <dbReference type="ChEBI" id="CHEBI:30616"/>
    </ligand>
</feature>
<feature type="binding site" evidence="8">
    <location>
        <position position="121"/>
    </location>
    <ligand>
        <name>Mg(2+)</name>
        <dbReference type="ChEBI" id="CHEBI:18420"/>
        <label>2</label>
    </ligand>
</feature>
<reference evidence="12 13" key="1">
    <citation type="submission" date="2020-07" db="EMBL/GenBank/DDBJ databases">
        <title>Description of Limosilactobacillus balticus sp. nov., Limosilactobacillus agrestis sp. nov., Limosilactobacillus albertensis sp. nov., Limosilactobacillus rudii sp. nov., Limosilactobacillus fastidiosus sp. nov., five novel Limosilactobacillus species isolated from the vertebrate gastrointestinal tract, and proposal of 6 subspecies of Limosilactobacillus reuteri adapted to the gastrointestinal tract of specific vertebrate hosts.</title>
        <authorList>
            <person name="Li F."/>
            <person name="Cheng C."/>
            <person name="Zheng J."/>
            <person name="Quevedo R.M."/>
            <person name="Li J."/>
            <person name="Roos S."/>
            <person name="Gaenzle M.G."/>
            <person name="Walter J."/>
        </authorList>
    </citation>
    <scope>NUCLEOTIDE SEQUENCE [LARGE SCALE GENOMIC DNA]</scope>
    <source>
        <strain evidence="12 13">STM2_1</strain>
    </source>
</reference>
<feature type="domain" description="PurM-like C-terminal" evidence="10">
    <location>
        <begin position="206"/>
        <end position="361"/>
    </location>
</feature>
<evidence type="ECO:0000256" key="8">
    <source>
        <dbReference type="HAMAP-Rule" id="MF_00420"/>
    </source>
</evidence>
<dbReference type="PANTHER" id="PTHR43555:SF1">
    <property type="entry name" value="PHOSPHORIBOSYLFORMYLGLYCINAMIDINE SYNTHASE SUBUNIT PURL"/>
    <property type="match status" value="1"/>
</dbReference>
<accession>A0A7W3UN25</accession>
<dbReference type="Pfam" id="PF18072">
    <property type="entry name" value="FGAR-AT_linker"/>
    <property type="match status" value="1"/>
</dbReference>
<organism evidence="12 13">
    <name type="scientific">Limosilactobacillus rudii</name>
    <dbReference type="NCBI Taxonomy" id="2759755"/>
    <lineage>
        <taxon>Bacteria</taxon>
        <taxon>Bacillati</taxon>
        <taxon>Bacillota</taxon>
        <taxon>Bacilli</taxon>
        <taxon>Lactobacillales</taxon>
        <taxon>Lactobacillaceae</taxon>
        <taxon>Limosilactobacillus</taxon>
    </lineage>
</organism>
<dbReference type="CDD" id="cd02203">
    <property type="entry name" value="PurL_repeat1"/>
    <property type="match status" value="1"/>
</dbReference>
<feature type="domain" description="PurM-like N-terminal" evidence="9">
    <location>
        <begin position="444"/>
        <end position="563"/>
    </location>
</feature>
<proteinExistence type="inferred from homology"/>
<evidence type="ECO:0000313" key="13">
    <source>
        <dbReference type="Proteomes" id="UP000517106"/>
    </source>
</evidence>
<feature type="binding site" evidence="8">
    <location>
        <position position="274"/>
    </location>
    <ligand>
        <name>Mg(2+)</name>
        <dbReference type="ChEBI" id="CHEBI:18420"/>
        <label>2</label>
    </ligand>
</feature>
<comment type="subcellular location">
    <subcellularLocation>
        <location evidence="8">Cytoplasm</location>
    </subcellularLocation>
</comment>
<feature type="binding site" evidence="8">
    <location>
        <position position="95"/>
    </location>
    <ligand>
        <name>ATP</name>
        <dbReference type="ChEBI" id="CHEBI:30616"/>
    </ligand>
</feature>
<comment type="pathway">
    <text evidence="8">Purine metabolism; IMP biosynthesis via de novo pathway; 5-amino-1-(5-phospho-D-ribosyl)imidazole from N(2)-formyl-N(1)-(5-phospho-D-ribosyl)glycinamide: step 1/2.</text>
</comment>
<evidence type="ECO:0000256" key="6">
    <source>
        <dbReference type="ARBA" id="ARBA00022840"/>
    </source>
</evidence>
<keyword evidence="3 8" id="KW-0479">Metal-binding</keyword>
<dbReference type="GO" id="GO:0000287">
    <property type="term" value="F:magnesium ion binding"/>
    <property type="evidence" value="ECO:0007669"/>
    <property type="project" value="UniProtKB-UniRule"/>
</dbReference>
<feature type="domain" description="Phosphoribosylformylglycinamidine synthase linker" evidence="11">
    <location>
        <begin position="10"/>
        <end position="57"/>
    </location>
</feature>
<dbReference type="InterPro" id="IPR036921">
    <property type="entry name" value="PurM-like_N_sf"/>
</dbReference>
<comment type="catalytic activity">
    <reaction evidence="8">
        <text>N(2)-formyl-N(1)-(5-phospho-beta-D-ribosyl)glycinamide + L-glutamine + ATP + H2O = 2-formamido-N(1)-(5-O-phospho-beta-D-ribosyl)acetamidine + L-glutamate + ADP + phosphate + H(+)</text>
        <dbReference type="Rhea" id="RHEA:17129"/>
        <dbReference type="ChEBI" id="CHEBI:15377"/>
        <dbReference type="ChEBI" id="CHEBI:15378"/>
        <dbReference type="ChEBI" id="CHEBI:29985"/>
        <dbReference type="ChEBI" id="CHEBI:30616"/>
        <dbReference type="ChEBI" id="CHEBI:43474"/>
        <dbReference type="ChEBI" id="CHEBI:58359"/>
        <dbReference type="ChEBI" id="CHEBI:147286"/>
        <dbReference type="ChEBI" id="CHEBI:147287"/>
        <dbReference type="ChEBI" id="CHEBI:456216"/>
        <dbReference type="EC" id="6.3.5.3"/>
    </reaction>
</comment>
<evidence type="ECO:0000256" key="1">
    <source>
        <dbReference type="ARBA" id="ARBA00022490"/>
    </source>
</evidence>
<dbReference type="SUPFAM" id="SSF56042">
    <property type="entry name" value="PurM C-terminal domain-like"/>
    <property type="match status" value="2"/>
</dbReference>
<dbReference type="Pfam" id="PF00586">
    <property type="entry name" value="AIRS"/>
    <property type="match status" value="2"/>
</dbReference>
<comment type="caution">
    <text evidence="8">Lacks conserved residue(s) required for the propagation of feature annotation.</text>
</comment>
<dbReference type="InterPro" id="IPR010074">
    <property type="entry name" value="PRibForGlyAmidine_synth_PurL"/>
</dbReference>
<evidence type="ECO:0000259" key="11">
    <source>
        <dbReference type="Pfam" id="PF18072"/>
    </source>
</evidence>
<dbReference type="InterPro" id="IPR041609">
    <property type="entry name" value="PurL_linker"/>
</dbReference>
<dbReference type="GO" id="GO:0005737">
    <property type="term" value="C:cytoplasm"/>
    <property type="evidence" value="ECO:0007669"/>
    <property type="project" value="UniProtKB-SubCell"/>
</dbReference>
<dbReference type="Proteomes" id="UP000517106">
    <property type="component" value="Unassembled WGS sequence"/>
</dbReference>
<dbReference type="GO" id="GO:0004642">
    <property type="term" value="F:phosphoribosylformylglycinamidine synthase activity"/>
    <property type="evidence" value="ECO:0007669"/>
    <property type="project" value="UniProtKB-UniRule"/>
</dbReference>
<dbReference type="PIRSF" id="PIRSF001587">
    <property type="entry name" value="FGAM_synthase_II"/>
    <property type="match status" value="1"/>
</dbReference>
<dbReference type="GO" id="GO:0006189">
    <property type="term" value="P:'de novo' IMP biosynthetic process"/>
    <property type="evidence" value="ECO:0007669"/>
    <property type="project" value="UniProtKB-UniRule"/>
</dbReference>
<keyword evidence="6 8" id="KW-0067">ATP-binding</keyword>
<feature type="active site" evidence="8">
    <location>
        <position position="53"/>
    </location>
</feature>
<dbReference type="InterPro" id="IPR016188">
    <property type="entry name" value="PurM-like_N"/>
</dbReference>
<keyword evidence="5 8" id="KW-0658">Purine biosynthesis</keyword>
<name>A0A7W3UN25_9LACO</name>
<evidence type="ECO:0000256" key="7">
    <source>
        <dbReference type="ARBA" id="ARBA00022842"/>
    </source>
</evidence>
<dbReference type="CDD" id="cd02204">
    <property type="entry name" value="PurL_repeat2"/>
    <property type="match status" value="1"/>
</dbReference>
<dbReference type="RefSeq" id="WP_182596821.1">
    <property type="nucleotide sequence ID" value="NZ_JACIVA010000054.1"/>
</dbReference>
<dbReference type="EMBL" id="JACIVA010000054">
    <property type="protein sequence ID" value="MBB1098110.1"/>
    <property type="molecule type" value="Genomic_DNA"/>
</dbReference>
<feature type="binding site" evidence="8">
    <location>
        <begin position="318"/>
        <end position="320"/>
    </location>
    <ligand>
        <name>substrate</name>
    </ligand>
</feature>
<comment type="subunit">
    <text evidence="8">Monomer. Part of the FGAM synthase complex composed of 1 PurL, 1 PurQ and 2 PurS subunits.</text>
</comment>
<feature type="binding site" evidence="8">
    <location>
        <position position="538"/>
    </location>
    <ligand>
        <name>ATP</name>
        <dbReference type="ChEBI" id="CHEBI:30616"/>
    </ligand>
</feature>